<dbReference type="AlphaFoldDB" id="A0A2N7PLG5"/>
<comment type="caution">
    <text evidence="1">The sequence shown here is derived from an EMBL/GenBank/DDBJ whole genome shotgun (WGS) entry which is preliminary data.</text>
</comment>
<gene>
    <name evidence="1" type="ORF">C0197_00370</name>
</gene>
<proteinExistence type="predicted"/>
<dbReference type="EMBL" id="PNIE01000005">
    <property type="protein sequence ID" value="PMP64542.1"/>
    <property type="molecule type" value="Genomic_DNA"/>
</dbReference>
<dbReference type="InterPro" id="IPR019613">
    <property type="entry name" value="DUF4198"/>
</dbReference>
<evidence type="ECO:0008006" key="3">
    <source>
        <dbReference type="Google" id="ProtNLM"/>
    </source>
</evidence>
<sequence>MLFLLKIFIVNLILLISVSNLKAQILILYTDNDSYGKVGKEKIFTLAEGQPAFANFFDLKVPSHFFIITPKGEKQKLTLLRKKLYDPWFNTPRIAYEIKIQPKEAGDYLLCIEGDDTLTLNGTLKRSYAKTLFHVQKETSWDRFCAFPLEIKPLTRPYGLKKGVLFRGQIFYEGKPLKEIEIVVERLRFKLNPSELPKDSNEEINVPLFLKKLKTDNQGFFYTNFEEEGWWVITAKFPRGIKLYGNKQYPYELQTHLWIFVFP</sequence>
<accession>A0A2N7PLG5</accession>
<evidence type="ECO:0000313" key="2">
    <source>
        <dbReference type="Proteomes" id="UP000235731"/>
    </source>
</evidence>
<protein>
    <recommendedName>
        <fullName evidence="3">DUF4198 domain-containing protein</fullName>
    </recommendedName>
</protein>
<dbReference type="Pfam" id="PF10670">
    <property type="entry name" value="DUF4198"/>
    <property type="match status" value="1"/>
</dbReference>
<reference evidence="1 2" key="1">
    <citation type="submission" date="2018-01" db="EMBL/GenBank/DDBJ databases">
        <title>Metagenomic assembled genomes from two thermal pools in the Uzon Caldera, Kamchatka, Russia.</title>
        <authorList>
            <person name="Wilkins L."/>
            <person name="Ettinger C."/>
        </authorList>
    </citation>
    <scope>NUCLEOTIDE SEQUENCE [LARGE SCALE GENOMIC DNA]</scope>
    <source>
        <strain evidence="1">ZAV-15</strain>
    </source>
</reference>
<name>A0A2N7PLG5_9BACT</name>
<evidence type="ECO:0000313" key="1">
    <source>
        <dbReference type="EMBL" id="PMP64542.1"/>
    </source>
</evidence>
<dbReference type="Proteomes" id="UP000235731">
    <property type="component" value="Unassembled WGS sequence"/>
</dbReference>
<organism evidence="1 2">
    <name type="scientific">Caldimicrobium thiodismutans</name>
    <dbReference type="NCBI Taxonomy" id="1653476"/>
    <lineage>
        <taxon>Bacteria</taxon>
        <taxon>Pseudomonadati</taxon>
        <taxon>Thermodesulfobacteriota</taxon>
        <taxon>Thermodesulfobacteria</taxon>
        <taxon>Thermodesulfobacteriales</taxon>
        <taxon>Thermodesulfobacteriaceae</taxon>
        <taxon>Caldimicrobium</taxon>
    </lineage>
</organism>